<gene>
    <name evidence="8" type="ORF">EYC84_004010</name>
</gene>
<reference evidence="8 9" key="1">
    <citation type="submission" date="2019-06" db="EMBL/GenBank/DDBJ databases">
        <title>Genome Sequence of the Brown Rot Fungal Pathogen Monilinia fructicola.</title>
        <authorList>
            <person name="De Miccolis Angelini R.M."/>
            <person name="Landi L."/>
            <person name="Abate D."/>
            <person name="Pollastro S."/>
            <person name="Romanazzi G."/>
            <person name="Faretra F."/>
        </authorList>
    </citation>
    <scope>NUCLEOTIDE SEQUENCE [LARGE SCALE GENOMIC DNA]</scope>
    <source>
        <strain evidence="8 9">Mfrc123</strain>
    </source>
</reference>
<dbReference type="PANTHER" id="PTHR34187:SF1">
    <property type="entry name" value="DUF202 DOMAIN-CONTAINING PROTEIN"/>
    <property type="match status" value="1"/>
</dbReference>
<evidence type="ECO:0000313" key="8">
    <source>
        <dbReference type="EMBL" id="KAA8574761.1"/>
    </source>
</evidence>
<keyword evidence="9" id="KW-1185">Reference proteome</keyword>
<dbReference type="AlphaFoldDB" id="A0A5M9JZT2"/>
<keyword evidence="4 6" id="KW-0472">Membrane</keyword>
<evidence type="ECO:0000256" key="3">
    <source>
        <dbReference type="ARBA" id="ARBA00022989"/>
    </source>
</evidence>
<sequence length="232" mass="25934">MAETSQHHQSIEESEERPNVSPAERDQWESTELSVLAHTRQNYTRASSSHALGPGSTAPTGFIGQFTYSISKFWRHQISVTVDHVTCRDHLGPKYFYQPRLSFHLLKFSADIRFSLERTFLAYLRTSLTLSMLGVSIAQLFRLQHSPTPNRLIGFFVLGKPLACICQVAAITTLLIGAIRSWRHQNAIVRGKALFGGFDVIAIGGGLFCILLTFLILLIAVDVTKEDSNSNR</sequence>
<keyword evidence="2 6" id="KW-0812">Transmembrane</keyword>
<name>A0A5M9JZT2_MONFR</name>
<evidence type="ECO:0000256" key="4">
    <source>
        <dbReference type="ARBA" id="ARBA00023136"/>
    </source>
</evidence>
<protein>
    <recommendedName>
        <fullName evidence="7">DUF202 domain-containing protein</fullName>
    </recommendedName>
</protein>
<feature type="transmembrane region" description="Helical" evidence="6">
    <location>
        <begin position="153"/>
        <end position="179"/>
    </location>
</feature>
<evidence type="ECO:0000259" key="7">
    <source>
        <dbReference type="Pfam" id="PF02656"/>
    </source>
</evidence>
<feature type="transmembrane region" description="Helical" evidence="6">
    <location>
        <begin position="122"/>
        <end position="141"/>
    </location>
</feature>
<feature type="transmembrane region" description="Helical" evidence="6">
    <location>
        <begin position="200"/>
        <end position="221"/>
    </location>
</feature>
<proteinExistence type="predicted"/>
<dbReference type="InterPro" id="IPR052053">
    <property type="entry name" value="IM_YidH-like"/>
</dbReference>
<feature type="compositionally biased region" description="Basic and acidic residues" evidence="5">
    <location>
        <begin position="1"/>
        <end position="11"/>
    </location>
</feature>
<comment type="subcellular location">
    <subcellularLocation>
        <location evidence="1">Endomembrane system</location>
        <topology evidence="1">Multi-pass membrane protein</topology>
    </subcellularLocation>
</comment>
<feature type="region of interest" description="Disordered" evidence="5">
    <location>
        <begin position="1"/>
        <end position="26"/>
    </location>
</feature>
<evidence type="ECO:0000256" key="6">
    <source>
        <dbReference type="SAM" id="Phobius"/>
    </source>
</evidence>
<dbReference type="InterPro" id="IPR003807">
    <property type="entry name" value="DUF202"/>
</dbReference>
<evidence type="ECO:0000256" key="2">
    <source>
        <dbReference type="ARBA" id="ARBA00022692"/>
    </source>
</evidence>
<evidence type="ECO:0000313" key="9">
    <source>
        <dbReference type="Proteomes" id="UP000322873"/>
    </source>
</evidence>
<evidence type="ECO:0000256" key="1">
    <source>
        <dbReference type="ARBA" id="ARBA00004127"/>
    </source>
</evidence>
<organism evidence="8 9">
    <name type="scientific">Monilinia fructicola</name>
    <name type="common">Brown rot fungus</name>
    <name type="synonym">Ciboria fructicola</name>
    <dbReference type="NCBI Taxonomy" id="38448"/>
    <lineage>
        <taxon>Eukaryota</taxon>
        <taxon>Fungi</taxon>
        <taxon>Dikarya</taxon>
        <taxon>Ascomycota</taxon>
        <taxon>Pezizomycotina</taxon>
        <taxon>Leotiomycetes</taxon>
        <taxon>Helotiales</taxon>
        <taxon>Sclerotiniaceae</taxon>
        <taxon>Monilinia</taxon>
    </lineage>
</organism>
<feature type="domain" description="DUF202" evidence="7">
    <location>
        <begin position="113"/>
        <end position="186"/>
    </location>
</feature>
<keyword evidence="3 6" id="KW-1133">Transmembrane helix</keyword>
<evidence type="ECO:0000256" key="5">
    <source>
        <dbReference type="SAM" id="MobiDB-lite"/>
    </source>
</evidence>
<dbReference type="PANTHER" id="PTHR34187">
    <property type="entry name" value="FGR18P"/>
    <property type="match status" value="1"/>
</dbReference>
<dbReference type="Proteomes" id="UP000322873">
    <property type="component" value="Unassembled WGS sequence"/>
</dbReference>
<dbReference type="GO" id="GO:0012505">
    <property type="term" value="C:endomembrane system"/>
    <property type="evidence" value="ECO:0007669"/>
    <property type="project" value="UniProtKB-SubCell"/>
</dbReference>
<dbReference type="VEuPathDB" id="FungiDB:MFRU_049g00480"/>
<dbReference type="Pfam" id="PF02656">
    <property type="entry name" value="DUF202"/>
    <property type="match status" value="1"/>
</dbReference>
<dbReference type="EMBL" id="VICG01000002">
    <property type="protein sequence ID" value="KAA8574761.1"/>
    <property type="molecule type" value="Genomic_DNA"/>
</dbReference>
<accession>A0A5M9JZT2</accession>
<comment type="caution">
    <text evidence="8">The sequence shown here is derived from an EMBL/GenBank/DDBJ whole genome shotgun (WGS) entry which is preliminary data.</text>
</comment>